<reference evidence="2" key="1">
    <citation type="journal article" date="2019" name="Int. J. Syst. Evol. Microbiol.">
        <title>The Global Catalogue of Microorganisms (GCM) 10K type strain sequencing project: providing services to taxonomists for standard genome sequencing and annotation.</title>
        <authorList>
            <consortium name="The Broad Institute Genomics Platform"/>
            <consortium name="The Broad Institute Genome Sequencing Center for Infectious Disease"/>
            <person name="Wu L."/>
            <person name="Ma J."/>
        </authorList>
    </citation>
    <scope>NUCLEOTIDE SEQUENCE [LARGE SCALE GENOMIC DNA]</scope>
    <source>
        <strain evidence="2">JCM 9092</strain>
    </source>
</reference>
<sequence length="87" mass="9612">MRGAMGRDIDDASPDTGRRTQLLVAARQYDGKNWNRSRAAPRGTAGLCRGALPQSDPALWARSRREDRDLRIRSVRCGIDVGVFDVG</sequence>
<dbReference type="Proteomes" id="UP001501637">
    <property type="component" value="Unassembled WGS sequence"/>
</dbReference>
<dbReference type="EMBL" id="BAAAUG010000132">
    <property type="protein sequence ID" value="GAA3133267.1"/>
    <property type="molecule type" value="Genomic_DNA"/>
</dbReference>
<comment type="caution">
    <text evidence="1">The sequence shown here is derived from an EMBL/GenBank/DDBJ whole genome shotgun (WGS) entry which is preliminary data.</text>
</comment>
<protein>
    <recommendedName>
        <fullName evidence="3">Transposase</fullName>
    </recommendedName>
</protein>
<accession>A0ABP6N1Z7</accession>
<organism evidence="1 2">
    <name type="scientific">Streptomyces rectiviolaceus</name>
    <dbReference type="NCBI Taxonomy" id="332591"/>
    <lineage>
        <taxon>Bacteria</taxon>
        <taxon>Bacillati</taxon>
        <taxon>Actinomycetota</taxon>
        <taxon>Actinomycetes</taxon>
        <taxon>Kitasatosporales</taxon>
        <taxon>Streptomycetaceae</taxon>
        <taxon>Streptomyces</taxon>
    </lineage>
</organism>
<keyword evidence="2" id="KW-1185">Reference proteome</keyword>
<gene>
    <name evidence="1" type="ORF">GCM10010449_62650</name>
</gene>
<proteinExistence type="predicted"/>
<evidence type="ECO:0000313" key="1">
    <source>
        <dbReference type="EMBL" id="GAA3133267.1"/>
    </source>
</evidence>
<name>A0ABP6N1Z7_9ACTN</name>
<evidence type="ECO:0000313" key="2">
    <source>
        <dbReference type="Proteomes" id="UP001501637"/>
    </source>
</evidence>
<evidence type="ECO:0008006" key="3">
    <source>
        <dbReference type="Google" id="ProtNLM"/>
    </source>
</evidence>